<gene>
    <name evidence="2" type="ORF">EJ03DRAFT_330379</name>
</gene>
<proteinExistence type="predicted"/>
<dbReference type="EMBL" id="ML995877">
    <property type="protein sequence ID" value="KAF2766101.1"/>
    <property type="molecule type" value="Genomic_DNA"/>
</dbReference>
<feature type="chain" id="PRO_5026114991" evidence="1">
    <location>
        <begin position="17"/>
        <end position="159"/>
    </location>
</feature>
<sequence length="159" mass="17662">MLGLAAFGFFGPVAIASHADCYYSTNQYAGPRSCDSYYQQHGVRTPSWRRIFSCPLCLKRSTPPAVTLKRHVKIRRFEKVYKLDERLSQEFMLLLPPTGSSAARGSRSKLALQKFLSLFRRRSYKDKGDNAMVGQSAEATVAVKALSINGVIGRSALPV</sequence>
<dbReference type="AlphaFoldDB" id="A0A6G1KZK9"/>
<organism evidence="2 3">
    <name type="scientific">Teratosphaeria nubilosa</name>
    <dbReference type="NCBI Taxonomy" id="161662"/>
    <lineage>
        <taxon>Eukaryota</taxon>
        <taxon>Fungi</taxon>
        <taxon>Dikarya</taxon>
        <taxon>Ascomycota</taxon>
        <taxon>Pezizomycotina</taxon>
        <taxon>Dothideomycetes</taxon>
        <taxon>Dothideomycetidae</taxon>
        <taxon>Mycosphaerellales</taxon>
        <taxon>Teratosphaeriaceae</taxon>
        <taxon>Teratosphaeria</taxon>
    </lineage>
</organism>
<dbReference type="Proteomes" id="UP000799436">
    <property type="component" value="Unassembled WGS sequence"/>
</dbReference>
<evidence type="ECO:0000313" key="3">
    <source>
        <dbReference type="Proteomes" id="UP000799436"/>
    </source>
</evidence>
<keyword evidence="3" id="KW-1185">Reference proteome</keyword>
<accession>A0A6G1KZK9</accession>
<evidence type="ECO:0000313" key="2">
    <source>
        <dbReference type="EMBL" id="KAF2766101.1"/>
    </source>
</evidence>
<feature type="signal peptide" evidence="1">
    <location>
        <begin position="1"/>
        <end position="16"/>
    </location>
</feature>
<keyword evidence="1" id="KW-0732">Signal</keyword>
<name>A0A6G1KZK9_9PEZI</name>
<reference evidence="2" key="1">
    <citation type="journal article" date="2020" name="Stud. Mycol.">
        <title>101 Dothideomycetes genomes: a test case for predicting lifestyles and emergence of pathogens.</title>
        <authorList>
            <person name="Haridas S."/>
            <person name="Albert R."/>
            <person name="Binder M."/>
            <person name="Bloem J."/>
            <person name="Labutti K."/>
            <person name="Salamov A."/>
            <person name="Andreopoulos B."/>
            <person name="Baker S."/>
            <person name="Barry K."/>
            <person name="Bills G."/>
            <person name="Bluhm B."/>
            <person name="Cannon C."/>
            <person name="Castanera R."/>
            <person name="Culley D."/>
            <person name="Daum C."/>
            <person name="Ezra D."/>
            <person name="Gonzalez J."/>
            <person name="Henrissat B."/>
            <person name="Kuo A."/>
            <person name="Liang C."/>
            <person name="Lipzen A."/>
            <person name="Lutzoni F."/>
            <person name="Magnuson J."/>
            <person name="Mondo S."/>
            <person name="Nolan M."/>
            <person name="Ohm R."/>
            <person name="Pangilinan J."/>
            <person name="Park H.-J."/>
            <person name="Ramirez L."/>
            <person name="Alfaro M."/>
            <person name="Sun H."/>
            <person name="Tritt A."/>
            <person name="Yoshinaga Y."/>
            <person name="Zwiers L.-H."/>
            <person name="Turgeon B."/>
            <person name="Goodwin S."/>
            <person name="Spatafora J."/>
            <person name="Crous P."/>
            <person name="Grigoriev I."/>
        </authorList>
    </citation>
    <scope>NUCLEOTIDE SEQUENCE</scope>
    <source>
        <strain evidence="2">CBS 116005</strain>
    </source>
</reference>
<protein>
    <submittedName>
        <fullName evidence="2">Uncharacterized protein</fullName>
    </submittedName>
</protein>
<evidence type="ECO:0000256" key="1">
    <source>
        <dbReference type="SAM" id="SignalP"/>
    </source>
</evidence>